<reference evidence="2" key="1">
    <citation type="submission" date="2021-04" db="EMBL/GenBank/DDBJ databases">
        <title>Sequencing of actinobacteria type strains.</title>
        <authorList>
            <person name="Nguyen G.-S."/>
            <person name="Wentzel A."/>
        </authorList>
    </citation>
    <scope>NUCLEOTIDE SEQUENCE</scope>
    <source>
        <strain evidence="2">DSM 42095</strain>
    </source>
</reference>
<gene>
    <name evidence="2" type="ORF">KDA82_19700</name>
</gene>
<dbReference type="EMBL" id="JAGSMN010000447">
    <property type="protein sequence ID" value="MBR7675205.1"/>
    <property type="molecule type" value="Genomic_DNA"/>
</dbReference>
<dbReference type="AlphaFoldDB" id="A0A8T4ITX2"/>
<evidence type="ECO:0000313" key="3">
    <source>
        <dbReference type="Proteomes" id="UP000675554"/>
    </source>
</evidence>
<name>A0A8T4ITX2_9ACTN</name>
<dbReference type="Proteomes" id="UP000675554">
    <property type="component" value="Unassembled WGS sequence"/>
</dbReference>
<comment type="caution">
    <text evidence="2">The sequence shown here is derived from an EMBL/GenBank/DDBJ whole genome shotgun (WGS) entry which is preliminary data.</text>
</comment>
<proteinExistence type="predicted"/>
<evidence type="ECO:0000313" key="2">
    <source>
        <dbReference type="EMBL" id="MBR7675205.1"/>
    </source>
</evidence>
<feature type="region of interest" description="Disordered" evidence="1">
    <location>
        <begin position="159"/>
        <end position="180"/>
    </location>
</feature>
<sequence>MALAAGTATAALLLAGCGIRATSVPVDAGAAPSRVGCVMPVDRADDDSADAAKGNPQVRIYLVCSSRVSHVERRVDLPDGTTDKDRLTAARTLLNELQAEPYPEEHAAGFETAVPRDLEAEAPSEGDPDATLRLSTAPDELPAFALAQIVCTYANTPAGDAEKSVTLGGPAKADEPPRRYECETALRTQPEAARTAGTRV</sequence>
<protein>
    <submittedName>
        <fullName evidence="2">Uncharacterized protein</fullName>
    </submittedName>
</protein>
<evidence type="ECO:0000256" key="1">
    <source>
        <dbReference type="SAM" id="MobiDB-lite"/>
    </source>
</evidence>
<accession>A0A8T4ITX2</accession>
<keyword evidence="3" id="KW-1185">Reference proteome</keyword>
<organism evidence="2 3">
    <name type="scientific">Streptomyces daliensis</name>
    <dbReference type="NCBI Taxonomy" id="299421"/>
    <lineage>
        <taxon>Bacteria</taxon>
        <taxon>Bacillati</taxon>
        <taxon>Actinomycetota</taxon>
        <taxon>Actinomycetes</taxon>
        <taxon>Kitasatosporales</taxon>
        <taxon>Streptomycetaceae</taxon>
        <taxon>Streptomyces</taxon>
    </lineage>
</organism>